<sequence>MNLFRKRRQCKIAVILEVAYIHIEITIQIISYALTLSYSSNKEHETLRIAVRACCTWLNALTKTSTQAVLPKPMKRDPARYICFLLDSLRTVFVRVNHGSEMSSAAIRQAHEMENILRTVVDSSQNCDEGYKYIIWPAVLKFLLNASDLLLSGQSYMVEESVDDIATIMAPKVTKTLLDGFLCAARLEHMPSPAYWKTLSVLSKRWRHQVSFIENWARKVLSLSVIIVQEIYGERYLDEEVQLFAKEKKSTSSNDDTLPILHICWFQLMHMVGNPASIISFEPRTSETLPSNLLSAILVTDGAMDGDGNPLTVSFNQELTEFTTSCLKRCFFMTSAAVMKLVDVFYGDSHVTIDFRESDELLRQWSDLNRSVHEDWVKHHHQVMQQQNTFKSYFYIFLFFNYRALKNYHFQTLTHGSSHSVNAAGDSATLTAAYSNTGISGVTGIGLKNALNVVTVSKSRAMSERSLAVNMSMPSPAASSAEEASPGVPKPNSAQFIWHYLHSNRVHKPYIGERQPKVSRMLDTFMDWLVQSSLARSIGSSPSGKLKFPKSFKIGLTFFIVICILISLNVVSYIFIKAIS</sequence>
<keyword evidence="1" id="KW-0472">Membrane</keyword>
<organism evidence="5">
    <name type="scientific">Thelazia callipaeda</name>
    <name type="common">Oriental eyeworm</name>
    <name type="synonym">Parasitic nematode</name>
    <dbReference type="NCBI Taxonomy" id="103827"/>
    <lineage>
        <taxon>Eukaryota</taxon>
        <taxon>Metazoa</taxon>
        <taxon>Ecdysozoa</taxon>
        <taxon>Nematoda</taxon>
        <taxon>Chromadorea</taxon>
        <taxon>Rhabditida</taxon>
        <taxon>Spirurina</taxon>
        <taxon>Spiruromorpha</taxon>
        <taxon>Thelazioidea</taxon>
        <taxon>Thelaziidae</taxon>
        <taxon>Thelazia</taxon>
    </lineage>
</organism>
<evidence type="ECO:0000313" key="4">
    <source>
        <dbReference type="Proteomes" id="UP000276776"/>
    </source>
</evidence>
<evidence type="ECO:0000313" key="3">
    <source>
        <dbReference type="EMBL" id="VDM99237.1"/>
    </source>
</evidence>
<reference evidence="3 4" key="2">
    <citation type="submission" date="2018-11" db="EMBL/GenBank/DDBJ databases">
        <authorList>
            <consortium name="Pathogen Informatics"/>
        </authorList>
    </citation>
    <scope>NUCLEOTIDE SEQUENCE [LARGE SCALE GENOMIC DNA]</scope>
</reference>
<dbReference type="EMBL" id="UYYF01000870">
    <property type="protein sequence ID" value="VDM99237.1"/>
    <property type="molecule type" value="Genomic_DNA"/>
</dbReference>
<feature type="domain" description="Ral GTPase-activating protein subunit alpha/beta N-terminal" evidence="2">
    <location>
        <begin position="109"/>
        <end position="233"/>
    </location>
</feature>
<dbReference type="GO" id="GO:0005096">
    <property type="term" value="F:GTPase activator activity"/>
    <property type="evidence" value="ECO:0007669"/>
    <property type="project" value="InterPro"/>
</dbReference>
<dbReference type="AlphaFoldDB" id="A0A0N5CRZ4"/>
<dbReference type="OMA" id="RCFFMTS"/>
<dbReference type="Proteomes" id="UP000276776">
    <property type="component" value="Unassembled WGS sequence"/>
</dbReference>
<dbReference type="STRING" id="103827.A0A0N5CRZ4"/>
<feature type="transmembrane region" description="Helical" evidence="1">
    <location>
        <begin position="12"/>
        <end position="34"/>
    </location>
</feature>
<dbReference type="PANTHER" id="PTHR21344">
    <property type="entry name" value="RAL GTPASE-ACTIVATING PROTEIN SUBUNIT BETA"/>
    <property type="match status" value="1"/>
</dbReference>
<accession>A0A0N5CRZ4</accession>
<dbReference type="InterPro" id="IPR039930">
    <property type="entry name" value="RALGAPB"/>
</dbReference>
<feature type="transmembrane region" description="Helical" evidence="1">
    <location>
        <begin position="554"/>
        <end position="576"/>
    </location>
</feature>
<evidence type="ECO:0000313" key="5">
    <source>
        <dbReference type="WBParaSite" id="TCLT_0000299401-mRNA-1"/>
    </source>
</evidence>
<name>A0A0N5CRZ4_THECL</name>
<dbReference type="InterPro" id="IPR046859">
    <property type="entry name" value="RGPA/RALGAPB_N"/>
</dbReference>
<dbReference type="OrthoDB" id="10009983at2759"/>
<dbReference type="Pfam" id="PF20412">
    <property type="entry name" value="RALGAPB_N"/>
    <property type="match status" value="1"/>
</dbReference>
<evidence type="ECO:0000259" key="2">
    <source>
        <dbReference type="Pfam" id="PF20412"/>
    </source>
</evidence>
<keyword evidence="1" id="KW-0812">Transmembrane</keyword>
<dbReference type="PANTHER" id="PTHR21344:SF1">
    <property type="entry name" value="RAL GTPASE-ACTIVATING PROTEIN SUBUNIT BETA"/>
    <property type="match status" value="1"/>
</dbReference>
<protein>
    <submittedName>
        <fullName evidence="5">RALGAPB_N domain-containing protein</fullName>
    </submittedName>
</protein>
<gene>
    <name evidence="3" type="ORF">TCLT_LOCUS2995</name>
</gene>
<proteinExistence type="predicted"/>
<dbReference type="WBParaSite" id="TCLT_0000299401-mRNA-1">
    <property type="protein sequence ID" value="TCLT_0000299401-mRNA-1"/>
    <property type="gene ID" value="TCLT_0000299401"/>
</dbReference>
<reference evidence="5" key="1">
    <citation type="submission" date="2017-02" db="UniProtKB">
        <authorList>
            <consortium name="WormBaseParasite"/>
        </authorList>
    </citation>
    <scope>IDENTIFICATION</scope>
</reference>
<keyword evidence="1" id="KW-1133">Transmembrane helix</keyword>
<keyword evidence="4" id="KW-1185">Reference proteome</keyword>
<evidence type="ECO:0000256" key="1">
    <source>
        <dbReference type="SAM" id="Phobius"/>
    </source>
</evidence>